<keyword evidence="1" id="KW-0812">Transmembrane</keyword>
<dbReference type="Proteomes" id="UP000517753">
    <property type="component" value="Unassembled WGS sequence"/>
</dbReference>
<dbReference type="EMBL" id="JACCBY010000001">
    <property type="protein sequence ID" value="NYD88742.1"/>
    <property type="molecule type" value="Genomic_DNA"/>
</dbReference>
<evidence type="ECO:0000256" key="1">
    <source>
        <dbReference type="SAM" id="Phobius"/>
    </source>
</evidence>
<sequence>MLGIPFVIVAVAILAFLLREQMKDGTFLNKGWGAPIAGAVGLCLLVVAAGVLMNWGMRLAL</sequence>
<protein>
    <submittedName>
        <fullName evidence="2">Uncharacterized protein</fullName>
    </submittedName>
</protein>
<keyword evidence="1" id="KW-0472">Membrane</keyword>
<evidence type="ECO:0000313" key="2">
    <source>
        <dbReference type="EMBL" id="NYD88742.1"/>
    </source>
</evidence>
<feature type="transmembrane region" description="Helical" evidence="1">
    <location>
        <begin position="32"/>
        <end position="55"/>
    </location>
</feature>
<proteinExistence type="predicted"/>
<dbReference type="AlphaFoldDB" id="A0A7Y9K0B7"/>
<gene>
    <name evidence="2" type="ORF">HD841_000511</name>
</gene>
<keyword evidence="3" id="KW-1185">Reference proteome</keyword>
<accession>A0A7Y9K0B7</accession>
<comment type="caution">
    <text evidence="2">The sequence shown here is derived from an EMBL/GenBank/DDBJ whole genome shotgun (WGS) entry which is preliminary data.</text>
</comment>
<keyword evidence="1" id="KW-1133">Transmembrane helix</keyword>
<organism evidence="2 3">
    <name type="scientific">Sphingomonas melonis</name>
    <dbReference type="NCBI Taxonomy" id="152682"/>
    <lineage>
        <taxon>Bacteria</taxon>
        <taxon>Pseudomonadati</taxon>
        <taxon>Pseudomonadota</taxon>
        <taxon>Alphaproteobacteria</taxon>
        <taxon>Sphingomonadales</taxon>
        <taxon>Sphingomonadaceae</taxon>
        <taxon>Sphingomonas</taxon>
    </lineage>
</organism>
<reference evidence="2 3" key="1">
    <citation type="submission" date="2020-08" db="EMBL/GenBank/DDBJ databases">
        <title>The Agave Microbiome: Exploring the role of microbial communities in plant adaptations to desert environments.</title>
        <authorList>
            <person name="Partida-Martinez L.P."/>
        </authorList>
    </citation>
    <scope>NUCLEOTIDE SEQUENCE [LARGE SCALE GENOMIC DNA]</scope>
    <source>
        <strain evidence="2 3">AS2.3</strain>
    </source>
</reference>
<name>A0A7Y9K0B7_9SPHN</name>
<evidence type="ECO:0000313" key="3">
    <source>
        <dbReference type="Proteomes" id="UP000517753"/>
    </source>
</evidence>